<evidence type="ECO:0000256" key="1">
    <source>
        <dbReference type="SAM" id="Phobius"/>
    </source>
</evidence>
<keyword evidence="1" id="KW-1133">Transmembrane helix</keyword>
<gene>
    <name evidence="2" type="ORF">L195_g056197</name>
</gene>
<evidence type="ECO:0000313" key="2">
    <source>
        <dbReference type="EMBL" id="PNX68493.1"/>
    </source>
</evidence>
<feature type="non-terminal residue" evidence="2">
    <location>
        <position position="1"/>
    </location>
</feature>
<reference evidence="2 3" key="1">
    <citation type="journal article" date="2014" name="Am. J. Bot.">
        <title>Genome assembly and annotation for red clover (Trifolium pratense; Fabaceae).</title>
        <authorList>
            <person name="Istvanek J."/>
            <person name="Jaros M."/>
            <person name="Krenek A."/>
            <person name="Repkova J."/>
        </authorList>
    </citation>
    <scope>NUCLEOTIDE SEQUENCE [LARGE SCALE GENOMIC DNA]</scope>
    <source>
        <strain evidence="3">cv. Tatra</strain>
        <tissue evidence="2">Young leaves</tissue>
    </source>
</reference>
<proteinExistence type="predicted"/>
<dbReference type="AlphaFoldDB" id="A0A2K3KQG3"/>
<keyword evidence="1" id="KW-0472">Membrane</keyword>
<evidence type="ECO:0000313" key="3">
    <source>
        <dbReference type="Proteomes" id="UP000236291"/>
    </source>
</evidence>
<name>A0A2K3KQG3_TRIPR</name>
<feature type="transmembrane region" description="Helical" evidence="1">
    <location>
        <begin position="18"/>
        <end position="36"/>
    </location>
</feature>
<organism evidence="2 3">
    <name type="scientific">Trifolium pratense</name>
    <name type="common">Red clover</name>
    <dbReference type="NCBI Taxonomy" id="57577"/>
    <lineage>
        <taxon>Eukaryota</taxon>
        <taxon>Viridiplantae</taxon>
        <taxon>Streptophyta</taxon>
        <taxon>Embryophyta</taxon>
        <taxon>Tracheophyta</taxon>
        <taxon>Spermatophyta</taxon>
        <taxon>Magnoliopsida</taxon>
        <taxon>eudicotyledons</taxon>
        <taxon>Gunneridae</taxon>
        <taxon>Pentapetalae</taxon>
        <taxon>rosids</taxon>
        <taxon>fabids</taxon>
        <taxon>Fabales</taxon>
        <taxon>Fabaceae</taxon>
        <taxon>Papilionoideae</taxon>
        <taxon>50 kb inversion clade</taxon>
        <taxon>NPAAA clade</taxon>
        <taxon>Hologalegina</taxon>
        <taxon>IRL clade</taxon>
        <taxon>Trifolieae</taxon>
        <taxon>Trifolium</taxon>
    </lineage>
</organism>
<keyword evidence="1" id="KW-0812">Transmembrane</keyword>
<dbReference type="Proteomes" id="UP000236291">
    <property type="component" value="Unassembled WGS sequence"/>
</dbReference>
<comment type="caution">
    <text evidence="2">The sequence shown here is derived from an EMBL/GenBank/DDBJ whole genome shotgun (WGS) entry which is preliminary data.</text>
</comment>
<sequence length="37" mass="4271">SEWFTPICNVDVREALDILSLLYFGIANCAWIRLTLN</sequence>
<dbReference type="EMBL" id="ASHM01105480">
    <property type="protein sequence ID" value="PNX68493.1"/>
    <property type="molecule type" value="Genomic_DNA"/>
</dbReference>
<accession>A0A2K3KQG3</accession>
<protein>
    <submittedName>
        <fullName evidence="2">Uncharacterized protein</fullName>
    </submittedName>
</protein>
<reference evidence="2 3" key="2">
    <citation type="journal article" date="2017" name="Front. Plant Sci.">
        <title>Gene Classification and Mining of Molecular Markers Useful in Red Clover (Trifolium pratense) Breeding.</title>
        <authorList>
            <person name="Istvanek J."/>
            <person name="Dluhosova J."/>
            <person name="Dluhos P."/>
            <person name="Patkova L."/>
            <person name="Nedelnik J."/>
            <person name="Repkova J."/>
        </authorList>
    </citation>
    <scope>NUCLEOTIDE SEQUENCE [LARGE SCALE GENOMIC DNA]</scope>
    <source>
        <strain evidence="3">cv. Tatra</strain>
        <tissue evidence="2">Young leaves</tissue>
    </source>
</reference>